<dbReference type="Gene3D" id="3.40.190.10">
    <property type="entry name" value="Periplasmic binding protein-like II"/>
    <property type="match status" value="2"/>
</dbReference>
<dbReference type="EMBL" id="FNUY01000001">
    <property type="protein sequence ID" value="SEF41793.1"/>
    <property type="molecule type" value="Genomic_DNA"/>
</dbReference>
<gene>
    <name evidence="3" type="ORF">SAMN04488115_10123</name>
</gene>
<accession>A0A1H5RTW6</accession>
<dbReference type="AlphaFoldDB" id="A0A1H5RTW6"/>
<name>A0A1H5RTW6_9HYPH</name>
<dbReference type="SUPFAM" id="SSF53850">
    <property type="entry name" value="Periplasmic binding protein-like II"/>
    <property type="match status" value="1"/>
</dbReference>
<feature type="signal peptide" evidence="2">
    <location>
        <begin position="1"/>
        <end position="23"/>
    </location>
</feature>
<dbReference type="GO" id="GO:0030288">
    <property type="term" value="C:outer membrane-bounded periplasmic space"/>
    <property type="evidence" value="ECO:0007669"/>
    <property type="project" value="TreeGrafter"/>
</dbReference>
<dbReference type="Pfam" id="PF13343">
    <property type="entry name" value="SBP_bac_6"/>
    <property type="match status" value="1"/>
</dbReference>
<sequence>MISRRAAIAASIGLSLVAPAALAQAPSGQAPVGKVTVVTSFSKDVTDPIKKAFEKAVPGVSLEVQNRNTNAGVKYVEETKANNQVDLFWASAPDAFEVLKGKKLLTAYKPKATGIPEKIGSYPINDPQGFYAGFAASGYGIMWNERYAKANKLPDPKDWQDLAKPIFYDHVSIASPARSGTTHLTIETILQGEGWEKGWRTIKEMSGNFRTITDRSFGVPEAVNSGQVGVGIVIDFFAFSAQASGFPVKFVYPTVTTVVPANVGIIANPPNKAAAEAFVEFLLSPAGQEVLLEPGIRRLPVNPAVYAKAGADYPNPFTDPRFQKMIGFDVDKSEARTAVVDTLFDQLISFQLDALKGVTKTLHEVDAALVKKPNPQAKALADEARSLIAALPVTEAQAASPELRGAFTGAKEKGARQAEVEAQWASFARDNYAKAKAKAEEALKAAK</sequence>
<evidence type="ECO:0000313" key="4">
    <source>
        <dbReference type="Proteomes" id="UP000236743"/>
    </source>
</evidence>
<organism evidence="3 4">
    <name type="scientific">Bosea lathyri</name>
    <dbReference type="NCBI Taxonomy" id="1036778"/>
    <lineage>
        <taxon>Bacteria</taxon>
        <taxon>Pseudomonadati</taxon>
        <taxon>Pseudomonadota</taxon>
        <taxon>Alphaproteobacteria</taxon>
        <taxon>Hyphomicrobiales</taxon>
        <taxon>Boseaceae</taxon>
        <taxon>Bosea</taxon>
    </lineage>
</organism>
<keyword evidence="1 2" id="KW-0732">Signal</keyword>
<protein>
    <submittedName>
        <fullName evidence="3">ABC-type Fe3+ transport system, substrate-binding protein</fullName>
    </submittedName>
</protein>
<dbReference type="RefSeq" id="WP_200827879.1">
    <property type="nucleotide sequence ID" value="NZ_FNUY01000001.1"/>
</dbReference>
<evidence type="ECO:0000256" key="1">
    <source>
        <dbReference type="ARBA" id="ARBA00022729"/>
    </source>
</evidence>
<reference evidence="3 4" key="1">
    <citation type="submission" date="2016-10" db="EMBL/GenBank/DDBJ databases">
        <authorList>
            <person name="de Groot N.N."/>
        </authorList>
    </citation>
    <scope>NUCLEOTIDE SEQUENCE [LARGE SCALE GENOMIC DNA]</scope>
    <source>
        <strain evidence="3 4">DSM 26656</strain>
    </source>
</reference>
<keyword evidence="4" id="KW-1185">Reference proteome</keyword>
<dbReference type="Proteomes" id="UP000236743">
    <property type="component" value="Unassembled WGS sequence"/>
</dbReference>
<evidence type="ECO:0000313" key="3">
    <source>
        <dbReference type="EMBL" id="SEF41793.1"/>
    </source>
</evidence>
<dbReference type="PANTHER" id="PTHR30006:SF25">
    <property type="entry name" value="PHOSPHOGLYCERATE TRANSPORT REGULATORY PROTEIN PGTC"/>
    <property type="match status" value="1"/>
</dbReference>
<evidence type="ECO:0000256" key="2">
    <source>
        <dbReference type="SAM" id="SignalP"/>
    </source>
</evidence>
<feature type="chain" id="PRO_5009283337" evidence="2">
    <location>
        <begin position="24"/>
        <end position="447"/>
    </location>
</feature>
<dbReference type="PANTHER" id="PTHR30006">
    <property type="entry name" value="THIAMINE-BINDING PERIPLASMIC PROTEIN-RELATED"/>
    <property type="match status" value="1"/>
</dbReference>
<proteinExistence type="predicted"/>